<protein>
    <recommendedName>
        <fullName evidence="3">Endonuclease/exonuclease/phosphatase domain-containing protein</fullName>
    </recommendedName>
</protein>
<dbReference type="Proteomes" id="UP000440578">
    <property type="component" value="Unassembled WGS sequence"/>
</dbReference>
<organism evidence="1 2">
    <name type="scientific">Amphibalanus amphitrite</name>
    <name type="common">Striped barnacle</name>
    <name type="synonym">Balanus amphitrite</name>
    <dbReference type="NCBI Taxonomy" id="1232801"/>
    <lineage>
        <taxon>Eukaryota</taxon>
        <taxon>Metazoa</taxon>
        <taxon>Ecdysozoa</taxon>
        <taxon>Arthropoda</taxon>
        <taxon>Crustacea</taxon>
        <taxon>Multicrustacea</taxon>
        <taxon>Cirripedia</taxon>
        <taxon>Thoracica</taxon>
        <taxon>Thoracicalcarea</taxon>
        <taxon>Balanomorpha</taxon>
        <taxon>Balanoidea</taxon>
        <taxon>Balanidae</taxon>
        <taxon>Amphibalaninae</taxon>
        <taxon>Amphibalanus</taxon>
    </lineage>
</organism>
<accession>A0A6A4X360</accession>
<evidence type="ECO:0000313" key="1">
    <source>
        <dbReference type="EMBL" id="KAF0313707.1"/>
    </source>
</evidence>
<reference evidence="1 2" key="1">
    <citation type="submission" date="2019-07" db="EMBL/GenBank/DDBJ databases">
        <title>Draft genome assembly of a fouling barnacle, Amphibalanus amphitrite (Darwin, 1854): The first reference genome for Thecostraca.</title>
        <authorList>
            <person name="Kim W."/>
        </authorList>
    </citation>
    <scope>NUCLEOTIDE SEQUENCE [LARGE SCALE GENOMIC DNA]</scope>
    <source>
        <strain evidence="1">SNU_AA5</strain>
        <tissue evidence="1">Soma without cirri and trophi</tissue>
    </source>
</reference>
<dbReference type="EMBL" id="VIIS01000074">
    <property type="protein sequence ID" value="KAF0313707.1"/>
    <property type="molecule type" value="Genomic_DNA"/>
</dbReference>
<gene>
    <name evidence="1" type="ORF">FJT64_015840</name>
</gene>
<keyword evidence="2" id="KW-1185">Reference proteome</keyword>
<name>A0A6A4X360_AMPAM</name>
<evidence type="ECO:0000313" key="2">
    <source>
        <dbReference type="Proteomes" id="UP000440578"/>
    </source>
</evidence>
<proteinExistence type="predicted"/>
<sequence length="194" mass="22466">MNIDVSRPDSSGVAAYSAMLSELNLRQLVREPTHLRPTPTTLDHIITNQADIQSSVRVLPEAIGDHQPVTCAINLPKIRLKPEYRETRRWDRADWSAICLDLLLVDWEPMHHAVGADSKLEEFMVIWDAIMDRHCPMTRTRTAQLGCPWLRDNIELRALMEERDVAREDWLQYGTEDDHATYRQLRNRVKSANV</sequence>
<dbReference type="AlphaFoldDB" id="A0A6A4X360"/>
<comment type="caution">
    <text evidence="1">The sequence shown here is derived from an EMBL/GenBank/DDBJ whole genome shotgun (WGS) entry which is preliminary data.</text>
</comment>
<evidence type="ECO:0008006" key="3">
    <source>
        <dbReference type="Google" id="ProtNLM"/>
    </source>
</evidence>